<dbReference type="PANTHER" id="PTHR47743">
    <property type="entry name" value="KIAA1210 / KIAA1211 FAMILY MEMBER"/>
    <property type="match status" value="1"/>
</dbReference>
<feature type="compositionally biased region" description="Basic and acidic residues" evidence="1">
    <location>
        <begin position="761"/>
        <end position="779"/>
    </location>
</feature>
<feature type="region of interest" description="Disordered" evidence="1">
    <location>
        <begin position="54"/>
        <end position="84"/>
    </location>
</feature>
<feature type="region of interest" description="Disordered" evidence="1">
    <location>
        <begin position="258"/>
        <end position="304"/>
    </location>
</feature>
<feature type="compositionally biased region" description="Basic and acidic residues" evidence="1">
    <location>
        <begin position="58"/>
        <end position="67"/>
    </location>
</feature>
<name>A0AAV6ZW08_ENGPU</name>
<feature type="compositionally biased region" description="Polar residues" evidence="1">
    <location>
        <begin position="728"/>
        <end position="749"/>
    </location>
</feature>
<dbReference type="AlphaFoldDB" id="A0AAV6ZW08"/>
<feature type="region of interest" description="Disordered" evidence="1">
    <location>
        <begin position="710"/>
        <end position="897"/>
    </location>
</feature>
<feature type="compositionally biased region" description="Polar residues" evidence="1">
    <location>
        <begin position="856"/>
        <end position="872"/>
    </location>
</feature>
<evidence type="ECO:0000313" key="3">
    <source>
        <dbReference type="EMBL" id="KAG8553557.1"/>
    </source>
</evidence>
<feature type="domain" description="DUF4592" evidence="2">
    <location>
        <begin position="140"/>
        <end position="270"/>
    </location>
</feature>
<evidence type="ECO:0000256" key="1">
    <source>
        <dbReference type="SAM" id="MobiDB-lite"/>
    </source>
</evidence>
<feature type="compositionally biased region" description="Low complexity" evidence="1">
    <location>
        <begin position="212"/>
        <end position="224"/>
    </location>
</feature>
<feature type="compositionally biased region" description="Low complexity" evidence="1">
    <location>
        <begin position="71"/>
        <end position="80"/>
    </location>
</feature>
<feature type="compositionally biased region" description="Polar residues" evidence="1">
    <location>
        <begin position="375"/>
        <end position="385"/>
    </location>
</feature>
<organism evidence="3 4">
    <name type="scientific">Engystomops pustulosus</name>
    <name type="common">Tungara frog</name>
    <name type="synonym">Physalaemus pustulosus</name>
    <dbReference type="NCBI Taxonomy" id="76066"/>
    <lineage>
        <taxon>Eukaryota</taxon>
        <taxon>Metazoa</taxon>
        <taxon>Chordata</taxon>
        <taxon>Craniata</taxon>
        <taxon>Vertebrata</taxon>
        <taxon>Euteleostomi</taxon>
        <taxon>Amphibia</taxon>
        <taxon>Batrachia</taxon>
        <taxon>Anura</taxon>
        <taxon>Neobatrachia</taxon>
        <taxon>Hyloidea</taxon>
        <taxon>Leptodactylidae</taxon>
        <taxon>Leiuperinae</taxon>
        <taxon>Engystomops</taxon>
    </lineage>
</organism>
<dbReference type="Pfam" id="PF15262">
    <property type="entry name" value="DUF4592"/>
    <property type="match status" value="1"/>
</dbReference>
<feature type="region of interest" description="Disordered" evidence="1">
    <location>
        <begin position="142"/>
        <end position="237"/>
    </location>
</feature>
<feature type="region of interest" description="Disordered" evidence="1">
    <location>
        <begin position="20"/>
        <end position="40"/>
    </location>
</feature>
<dbReference type="InterPro" id="IPR026713">
    <property type="entry name" value="CRACD-like"/>
</dbReference>
<evidence type="ECO:0000313" key="4">
    <source>
        <dbReference type="Proteomes" id="UP000824782"/>
    </source>
</evidence>
<accession>A0AAV6ZW08</accession>
<keyword evidence="4" id="KW-1185">Reference proteome</keyword>
<dbReference type="PANTHER" id="PTHR47743:SF2">
    <property type="entry name" value="ACROSOMAL PROTEIN KIAA1210"/>
    <property type="match status" value="1"/>
</dbReference>
<gene>
    <name evidence="3" type="ORF">GDO81_003462</name>
</gene>
<sequence>MSALYSCLKGKNDAIMATNISEGTRTVEPEETPEECSGKKKSKFQAFKKFFVKKKRKESTTPRRESNLKPSQSSSDVSASAGNTVAFQAEHEPVAKGNMGNKAVSHDSVFISEMESSVKEDLSQECTPGKVKALQLQLQQNIRIGTPPQGIVHRKVEDPGALSEDDGLPRSPPEIASLHEILQSSVKSSISAQGRSSISSGGTDSEEEPESSELSSRPTSPSDSNVLLSPTSPVSHFPDFTCPASSVTCLDNSAAKHKILVKPKKRRAPTMNAKPTQAEKLQPINISDSKKDSVVHDAPSEQVKHTEDVVLQKPKEAIPEDTSVCEPQIDESELNCNNSTATLLLEFSPPENQIVSFENEAVCSESDVDVHGSHISTGDQVGTSEEASERHDVPTSPETSEINDFTITVKPFEINNVESPESNMVSVQNPNSNTSEDLVHCALGQYQPNVVEDEATAVNENKDEEYNEHHKPLPDVQIGLLNVTKSDLVASETIESCALSTEAETAVINSDEVHEHAVSTEGIESHDGNDGVHLDNIKQLQNPDIILEVSDPLAADDEITNECLPLEQKTEALDQRITVGCDEQSDMVNVSDGKVHAVIKYESSYNETSTEAVKENKVAEPNPDDTVKASNKPVRFTVAPAWQRALSSGSGVKDSPFTKNTVGNIVMSESFDDTDESIVQSSIKDNVVQKNKEESCGHFGVKLRRTSSSIKYSEENQEEVSRQGVSPLDTSSLLPGRNQQTPKRIQVNTEFAKMSKVSCTNEEKSSPDVKSHPKPKVDDPTPQENSEPAWITMAKLKQKGFQEHPLAREQSSSESEKAEGTECIQRKHTVTVLQEAEEKKSENTAADSPAAPADAQPNSEKSSPSATQQQHSAEPPWFSLAKKKAKAWSEMPQIVQQ</sequence>
<feature type="compositionally biased region" description="Low complexity" evidence="1">
    <location>
        <begin position="188"/>
        <end position="203"/>
    </location>
</feature>
<dbReference type="Proteomes" id="UP000824782">
    <property type="component" value="Unassembled WGS sequence"/>
</dbReference>
<feature type="compositionally biased region" description="Low complexity" evidence="1">
    <location>
        <begin position="845"/>
        <end position="855"/>
    </location>
</feature>
<feature type="compositionally biased region" description="Basic and acidic residues" evidence="1">
    <location>
        <begin position="288"/>
        <end position="304"/>
    </location>
</feature>
<proteinExistence type="predicted"/>
<dbReference type="InterPro" id="IPR028030">
    <property type="entry name" value="DUF4592"/>
</dbReference>
<feature type="compositionally biased region" description="Basic residues" evidence="1">
    <location>
        <begin position="258"/>
        <end position="268"/>
    </location>
</feature>
<dbReference type="EMBL" id="WNYA01000010">
    <property type="protein sequence ID" value="KAG8553557.1"/>
    <property type="molecule type" value="Genomic_DNA"/>
</dbReference>
<feature type="compositionally biased region" description="Polar residues" evidence="1">
    <location>
        <begin position="225"/>
        <end position="234"/>
    </location>
</feature>
<comment type="caution">
    <text evidence="3">The sequence shown here is derived from an EMBL/GenBank/DDBJ whole genome shotgun (WGS) entry which is preliminary data.</text>
</comment>
<protein>
    <recommendedName>
        <fullName evidence="2">DUF4592 domain-containing protein</fullName>
    </recommendedName>
</protein>
<feature type="region of interest" description="Disordered" evidence="1">
    <location>
        <begin position="375"/>
        <end position="402"/>
    </location>
</feature>
<reference evidence="3" key="1">
    <citation type="thesis" date="2020" institute="ProQuest LLC" country="789 East Eisenhower Parkway, Ann Arbor, MI, USA">
        <title>Comparative Genomics and Chromosome Evolution.</title>
        <authorList>
            <person name="Mudd A.B."/>
        </authorList>
    </citation>
    <scope>NUCLEOTIDE SEQUENCE</scope>
    <source>
        <strain evidence="3">237g6f4</strain>
        <tissue evidence="3">Blood</tissue>
    </source>
</reference>
<evidence type="ECO:0000259" key="2">
    <source>
        <dbReference type="Pfam" id="PF15262"/>
    </source>
</evidence>